<keyword evidence="5 11" id="KW-0436">Ligase</keyword>
<evidence type="ECO:0000259" key="13">
    <source>
        <dbReference type="PROSITE" id="PS50862"/>
    </source>
</evidence>
<evidence type="ECO:0000256" key="5">
    <source>
        <dbReference type="ARBA" id="ARBA00022598"/>
    </source>
</evidence>
<comment type="catalytic activity">
    <reaction evidence="10 11">
        <text>tRNA(His) + L-histidine + ATP = L-histidyl-tRNA(His) + AMP + diphosphate + H(+)</text>
        <dbReference type="Rhea" id="RHEA:17313"/>
        <dbReference type="Rhea" id="RHEA-COMP:9665"/>
        <dbReference type="Rhea" id="RHEA-COMP:9689"/>
        <dbReference type="ChEBI" id="CHEBI:15378"/>
        <dbReference type="ChEBI" id="CHEBI:30616"/>
        <dbReference type="ChEBI" id="CHEBI:33019"/>
        <dbReference type="ChEBI" id="CHEBI:57595"/>
        <dbReference type="ChEBI" id="CHEBI:78442"/>
        <dbReference type="ChEBI" id="CHEBI:78527"/>
        <dbReference type="ChEBI" id="CHEBI:456215"/>
        <dbReference type="EC" id="6.1.1.21"/>
    </reaction>
</comment>
<dbReference type="EMBL" id="AP023366">
    <property type="protein sequence ID" value="BCJ86330.1"/>
    <property type="molecule type" value="Genomic_DNA"/>
</dbReference>
<keyword evidence="15" id="KW-1185">Reference proteome</keyword>
<feature type="binding site" evidence="12">
    <location>
        <position position="131"/>
    </location>
    <ligand>
        <name>L-histidine</name>
        <dbReference type="ChEBI" id="CHEBI:57595"/>
    </ligand>
</feature>
<dbReference type="InterPro" id="IPR006195">
    <property type="entry name" value="aa-tRNA-synth_II"/>
</dbReference>
<name>A0A7I8DCS6_9BACL</name>
<evidence type="ECO:0000256" key="10">
    <source>
        <dbReference type="ARBA" id="ARBA00047639"/>
    </source>
</evidence>
<dbReference type="Pfam" id="PF03129">
    <property type="entry name" value="HGTP_anticodon"/>
    <property type="match status" value="1"/>
</dbReference>
<dbReference type="Gene3D" id="3.40.50.800">
    <property type="entry name" value="Anticodon-binding domain"/>
    <property type="match status" value="1"/>
</dbReference>
<dbReference type="InterPro" id="IPR036621">
    <property type="entry name" value="Anticodon-bd_dom_sf"/>
</dbReference>
<keyword evidence="4 11" id="KW-0963">Cytoplasm</keyword>
<evidence type="ECO:0000256" key="2">
    <source>
        <dbReference type="ARBA" id="ARBA00008226"/>
    </source>
</evidence>
<dbReference type="GO" id="GO:0016740">
    <property type="term" value="F:transferase activity"/>
    <property type="evidence" value="ECO:0007669"/>
    <property type="project" value="UniProtKB-ARBA"/>
</dbReference>
<feature type="binding site" evidence="12">
    <location>
        <begin position="81"/>
        <end position="83"/>
    </location>
    <ligand>
        <name>L-histidine</name>
        <dbReference type="ChEBI" id="CHEBI:57595"/>
    </ligand>
</feature>
<dbReference type="SUPFAM" id="SSF52954">
    <property type="entry name" value="Class II aaRS ABD-related"/>
    <property type="match status" value="1"/>
</dbReference>
<evidence type="ECO:0000256" key="1">
    <source>
        <dbReference type="ARBA" id="ARBA00004496"/>
    </source>
</evidence>
<dbReference type="PIRSF" id="PIRSF001549">
    <property type="entry name" value="His-tRNA_synth"/>
    <property type="match status" value="1"/>
</dbReference>
<dbReference type="InterPro" id="IPR004516">
    <property type="entry name" value="HisRS/HisZ"/>
</dbReference>
<dbReference type="EC" id="6.1.1.21" evidence="11"/>
<comment type="subunit">
    <text evidence="3 11">Homodimer.</text>
</comment>
<feature type="binding site" evidence="12">
    <location>
        <position position="256"/>
    </location>
    <ligand>
        <name>L-histidine</name>
        <dbReference type="ChEBI" id="CHEBI:57595"/>
    </ligand>
</feature>
<dbReference type="CDD" id="cd00773">
    <property type="entry name" value="HisRS-like_core"/>
    <property type="match status" value="1"/>
</dbReference>
<proteinExistence type="inferred from homology"/>
<evidence type="ECO:0000256" key="8">
    <source>
        <dbReference type="ARBA" id="ARBA00022917"/>
    </source>
</evidence>
<evidence type="ECO:0000313" key="14">
    <source>
        <dbReference type="EMBL" id="BCJ86330.1"/>
    </source>
</evidence>
<comment type="subcellular location">
    <subcellularLocation>
        <location evidence="1 11">Cytoplasm</location>
    </subcellularLocation>
</comment>
<evidence type="ECO:0000256" key="4">
    <source>
        <dbReference type="ARBA" id="ARBA00022490"/>
    </source>
</evidence>
<keyword evidence="9 11" id="KW-0030">Aminoacyl-tRNA synthetase</keyword>
<dbReference type="Gene3D" id="3.30.930.10">
    <property type="entry name" value="Bira Bifunctional Protein, Domain 2"/>
    <property type="match status" value="1"/>
</dbReference>
<dbReference type="InterPro" id="IPR041715">
    <property type="entry name" value="HisRS-like_core"/>
</dbReference>
<feature type="binding site" evidence="12">
    <location>
        <position position="127"/>
    </location>
    <ligand>
        <name>L-histidine</name>
        <dbReference type="ChEBI" id="CHEBI:57595"/>
    </ligand>
</feature>
<dbReference type="RefSeq" id="WP_200760338.1">
    <property type="nucleotide sequence ID" value="NZ_AP023366.1"/>
</dbReference>
<dbReference type="InterPro" id="IPR004154">
    <property type="entry name" value="Anticodon-bd"/>
</dbReference>
<dbReference type="GO" id="GO:0005524">
    <property type="term" value="F:ATP binding"/>
    <property type="evidence" value="ECO:0007669"/>
    <property type="project" value="UniProtKB-UniRule"/>
</dbReference>
<comment type="similarity">
    <text evidence="2 11">Belongs to the class-II aminoacyl-tRNA synthetase family.</text>
</comment>
<dbReference type="Proteomes" id="UP000593802">
    <property type="component" value="Chromosome"/>
</dbReference>
<organism evidence="14 15">
    <name type="scientific">Effusibacillus dendaii</name>
    <dbReference type="NCBI Taxonomy" id="2743772"/>
    <lineage>
        <taxon>Bacteria</taxon>
        <taxon>Bacillati</taxon>
        <taxon>Bacillota</taxon>
        <taxon>Bacilli</taxon>
        <taxon>Bacillales</taxon>
        <taxon>Alicyclobacillaceae</taxon>
        <taxon>Effusibacillus</taxon>
    </lineage>
</organism>
<dbReference type="PROSITE" id="PS50862">
    <property type="entry name" value="AA_TRNA_LIGASE_II"/>
    <property type="match status" value="1"/>
</dbReference>
<dbReference type="GO" id="GO:0006427">
    <property type="term" value="P:histidyl-tRNA aminoacylation"/>
    <property type="evidence" value="ECO:0007669"/>
    <property type="project" value="UniProtKB-UniRule"/>
</dbReference>
<keyword evidence="8 11" id="KW-0648">Protein biosynthesis</keyword>
<dbReference type="InterPro" id="IPR045864">
    <property type="entry name" value="aa-tRNA-synth_II/BPL/LPL"/>
</dbReference>
<dbReference type="InterPro" id="IPR033656">
    <property type="entry name" value="HisRS_anticodon"/>
</dbReference>
<dbReference type="GO" id="GO:0140096">
    <property type="term" value="F:catalytic activity, acting on a protein"/>
    <property type="evidence" value="ECO:0007669"/>
    <property type="project" value="UniProtKB-ARBA"/>
</dbReference>
<protein>
    <recommendedName>
        <fullName evidence="11">Histidine--tRNA ligase</fullName>
        <ecNumber evidence="11">6.1.1.21</ecNumber>
    </recommendedName>
    <alternativeName>
        <fullName evidence="11">Histidyl-tRNA synthetase</fullName>
        <shortName evidence="11">HisRS</shortName>
    </alternativeName>
</protein>
<gene>
    <name evidence="14" type="primary">hisS2</name>
    <name evidence="11" type="synonym">hisS</name>
    <name evidence="14" type="ORF">skT53_13150</name>
</gene>
<evidence type="ECO:0000256" key="6">
    <source>
        <dbReference type="ARBA" id="ARBA00022741"/>
    </source>
</evidence>
<dbReference type="NCBIfam" id="TIGR00442">
    <property type="entry name" value="hisS"/>
    <property type="match status" value="1"/>
</dbReference>
<evidence type="ECO:0000256" key="7">
    <source>
        <dbReference type="ARBA" id="ARBA00022840"/>
    </source>
</evidence>
<dbReference type="PANTHER" id="PTHR43707:SF1">
    <property type="entry name" value="HISTIDINE--TRNA LIGASE, MITOCHONDRIAL-RELATED"/>
    <property type="match status" value="1"/>
</dbReference>
<evidence type="ECO:0000256" key="11">
    <source>
        <dbReference type="HAMAP-Rule" id="MF_00127"/>
    </source>
</evidence>
<evidence type="ECO:0000256" key="12">
    <source>
        <dbReference type="PIRSR" id="PIRSR001549-1"/>
    </source>
</evidence>
<feature type="domain" description="Aminoacyl-transfer RNA synthetases class-II family profile" evidence="13">
    <location>
        <begin position="7"/>
        <end position="317"/>
    </location>
</feature>
<keyword evidence="6 11" id="KW-0547">Nucleotide-binding</keyword>
<dbReference type="AlphaFoldDB" id="A0A7I8DCS6"/>
<dbReference type="InterPro" id="IPR015807">
    <property type="entry name" value="His-tRNA-ligase"/>
</dbReference>
<dbReference type="CDD" id="cd00859">
    <property type="entry name" value="HisRS_anticodon"/>
    <property type="match status" value="1"/>
</dbReference>
<keyword evidence="7 11" id="KW-0067">ATP-binding</keyword>
<dbReference type="GO" id="GO:0005737">
    <property type="term" value="C:cytoplasm"/>
    <property type="evidence" value="ECO:0007669"/>
    <property type="project" value="UniProtKB-SubCell"/>
</dbReference>
<dbReference type="GO" id="GO:0004821">
    <property type="term" value="F:histidine-tRNA ligase activity"/>
    <property type="evidence" value="ECO:0007669"/>
    <property type="project" value="UniProtKB-UniRule"/>
</dbReference>
<accession>A0A7I8DCS6</accession>
<feature type="binding site" evidence="12">
    <location>
        <begin position="260"/>
        <end position="261"/>
    </location>
    <ligand>
        <name>L-histidine</name>
        <dbReference type="ChEBI" id="CHEBI:57595"/>
    </ligand>
</feature>
<evidence type="ECO:0000256" key="9">
    <source>
        <dbReference type="ARBA" id="ARBA00023146"/>
    </source>
</evidence>
<dbReference type="FunFam" id="3.30.930.10:FF:000005">
    <property type="entry name" value="Histidine--tRNA ligase"/>
    <property type="match status" value="1"/>
</dbReference>
<dbReference type="HAMAP" id="MF_00127">
    <property type="entry name" value="His_tRNA_synth"/>
    <property type="match status" value="1"/>
</dbReference>
<evidence type="ECO:0000256" key="3">
    <source>
        <dbReference type="ARBA" id="ARBA00011738"/>
    </source>
</evidence>
<sequence length="418" mass="46590">MFTGKPRGTYDILPGEVEKWQYVEKVARDVCKRFNYHEIRTPVFEHTELFARGVGETTDIVEKEMYTFADRGERSLTLRPEGTAGAVRAFVENKLYGLPQQPTKLYYIGQMFRYERPQAGRNRQFVQFGTEVLGSDHPSVDAEVLSLAMTFLTEAGVQNLSLEINSVGCPDCRAAYREVLKKYLAGKLDQLCKDCNSRYERNPMRILDCKLDKDKFSDAPVMLDHLCEGCRTHFEQLQAYLSDAGIPFTVNPYIVRGLDYYTKTAFEIIVDGATVIGGGRYNGLVKELGGPETPGIGFGCGLDRVVLTLSNQNVELPIQQTIDAFLVTLGDAADRKAVSLLQQLRRAGLIAEKDYLARGMKAQLKAADRLGARQVIILGDDELSQGVANVKNMATGEQSTVPLAELADKILHARRIDN</sequence>
<dbReference type="SUPFAM" id="SSF55681">
    <property type="entry name" value="Class II aaRS and biotin synthetases"/>
    <property type="match status" value="1"/>
</dbReference>
<dbReference type="Pfam" id="PF13393">
    <property type="entry name" value="tRNA-synt_His"/>
    <property type="match status" value="1"/>
</dbReference>
<evidence type="ECO:0000313" key="15">
    <source>
        <dbReference type="Proteomes" id="UP000593802"/>
    </source>
</evidence>
<dbReference type="KEGG" id="eff:skT53_13150"/>
<dbReference type="PANTHER" id="PTHR43707">
    <property type="entry name" value="HISTIDYL-TRNA SYNTHETASE"/>
    <property type="match status" value="1"/>
</dbReference>
<reference evidence="14 15" key="1">
    <citation type="submission" date="2020-08" db="EMBL/GenBank/DDBJ databases">
        <title>Complete Genome Sequence of Effusibacillus dendaii Strain skT53, Isolated from Farmland soil.</title>
        <authorList>
            <person name="Konishi T."/>
            <person name="Kawasaki H."/>
        </authorList>
    </citation>
    <scope>NUCLEOTIDE SEQUENCE [LARGE SCALE GENOMIC DNA]</scope>
    <source>
        <strain evidence="15">skT53</strain>
    </source>
</reference>
<feature type="binding site" evidence="12">
    <location>
        <position position="113"/>
    </location>
    <ligand>
        <name>L-histidine</name>
        <dbReference type="ChEBI" id="CHEBI:57595"/>
    </ligand>
</feature>